<dbReference type="InterPro" id="IPR002295">
    <property type="entry name" value="N4/N6-MTase_EcoPI_Mod-like"/>
</dbReference>
<evidence type="ECO:0000256" key="3">
    <source>
        <dbReference type="ARBA" id="ARBA00022691"/>
    </source>
</evidence>
<dbReference type="InterPro" id="IPR036086">
    <property type="entry name" value="ParB/Sulfiredoxin_sf"/>
</dbReference>
<gene>
    <name evidence="5" type="ORF">D3875_02805</name>
</gene>
<dbReference type="AlphaFoldDB" id="A0A418VFM9"/>
<proteinExistence type="predicted"/>
<keyword evidence="6" id="KW-1185">Reference proteome</keyword>
<protein>
    <recommendedName>
        <fullName evidence="4">ParB-like N-terminal domain-containing protein</fullName>
    </recommendedName>
</protein>
<dbReference type="SMART" id="SM00470">
    <property type="entry name" value="ParB"/>
    <property type="match status" value="1"/>
</dbReference>
<dbReference type="InterPro" id="IPR015840">
    <property type="entry name" value="DNA_MeTrfase_ParB"/>
</dbReference>
<dbReference type="PIRSF" id="PIRSF036758">
    <property type="entry name" value="Aden_M_ParB"/>
    <property type="match status" value="1"/>
</dbReference>
<keyword evidence="2" id="KW-0808">Transferase</keyword>
<evidence type="ECO:0000259" key="4">
    <source>
        <dbReference type="SMART" id="SM00470"/>
    </source>
</evidence>
<evidence type="ECO:0000256" key="1">
    <source>
        <dbReference type="ARBA" id="ARBA00022603"/>
    </source>
</evidence>
<keyword evidence="3" id="KW-0949">S-adenosyl-L-methionine</keyword>
<dbReference type="Gene3D" id="3.40.50.150">
    <property type="entry name" value="Vaccinia Virus protein VP39"/>
    <property type="match status" value="1"/>
</dbReference>
<sequence>MIRLTAPSPVRILNVETVMRDPASLPLADKNPRQGDLDALAQSFRANGFYGTVIYDQRTDQVLAGNHRVMAAAAAQMPEIPVTVIESEDDHHAQAILLADNRLSDLASYDQEKLATLLTELYDSERGLAGTGYSEAEYLDILADLGGPVEHDLLTDEDDVPALSEQTVTRPGDLWSLGPHRVQCGDSTNAAHLARLMGGVQARLTVTDPPYNVAYEGKTKDRLKIANDAMTPEEFAVFIKSAMQATASVMPPGACLYVFYAEVESVAFHQGLRAGGFKYSQTLVWVKNAANMSRQDYNWRHEPALYGWKEGAGHYYGWDFTQTTVIDDSADLSKLSKDELLSLLRQTRDASTVIYEKKPVRNDIHPTMKPVALVERLIKNSSQPGWPVLDPFGGSGTTLIAAHKHGRIAYLNELGPNYVDQIIRRAQAATGLKAVRQDGVPFDDLEAGRA</sequence>
<dbReference type="Pfam" id="PF01555">
    <property type="entry name" value="N6_N4_Mtase"/>
    <property type="match status" value="1"/>
</dbReference>
<evidence type="ECO:0000256" key="2">
    <source>
        <dbReference type="ARBA" id="ARBA00022679"/>
    </source>
</evidence>
<dbReference type="GO" id="GO:0003677">
    <property type="term" value="F:DNA binding"/>
    <property type="evidence" value="ECO:0007669"/>
    <property type="project" value="InterPro"/>
</dbReference>
<dbReference type="GO" id="GO:0032259">
    <property type="term" value="P:methylation"/>
    <property type="evidence" value="ECO:0007669"/>
    <property type="project" value="UniProtKB-KW"/>
</dbReference>
<organism evidence="5 6">
    <name type="scientific">Deinococcus cavernae</name>
    <dbReference type="NCBI Taxonomy" id="2320857"/>
    <lineage>
        <taxon>Bacteria</taxon>
        <taxon>Thermotogati</taxon>
        <taxon>Deinococcota</taxon>
        <taxon>Deinococci</taxon>
        <taxon>Deinococcales</taxon>
        <taxon>Deinococcaceae</taxon>
        <taxon>Deinococcus</taxon>
    </lineage>
</organism>
<dbReference type="Pfam" id="PF02195">
    <property type="entry name" value="ParB_N"/>
    <property type="match status" value="1"/>
</dbReference>
<dbReference type="InterPro" id="IPR029063">
    <property type="entry name" value="SAM-dependent_MTases_sf"/>
</dbReference>
<evidence type="ECO:0000313" key="6">
    <source>
        <dbReference type="Proteomes" id="UP000286287"/>
    </source>
</evidence>
<reference evidence="5 6" key="1">
    <citation type="submission" date="2018-09" db="EMBL/GenBank/DDBJ databases">
        <authorList>
            <person name="Zhu H."/>
        </authorList>
    </citation>
    <scope>NUCLEOTIDE SEQUENCE [LARGE SCALE GENOMIC DNA]</scope>
    <source>
        <strain evidence="5 6">K2S05-167</strain>
    </source>
</reference>
<dbReference type="EMBL" id="QYUJ01000008">
    <property type="protein sequence ID" value="RJF74942.1"/>
    <property type="molecule type" value="Genomic_DNA"/>
</dbReference>
<comment type="caution">
    <text evidence="5">The sequence shown here is derived from an EMBL/GenBank/DDBJ whole genome shotgun (WGS) entry which is preliminary data.</text>
</comment>
<dbReference type="InterPro" id="IPR002941">
    <property type="entry name" value="DNA_methylase_N4/N6"/>
</dbReference>
<accession>A0A418VFM9</accession>
<keyword evidence="1" id="KW-0489">Methyltransferase</keyword>
<feature type="domain" description="ParB-like N-terminal" evidence="4">
    <location>
        <begin position="18"/>
        <end position="102"/>
    </location>
</feature>
<dbReference type="SUPFAM" id="SSF110849">
    <property type="entry name" value="ParB/Sulfiredoxin"/>
    <property type="match status" value="1"/>
</dbReference>
<dbReference type="SUPFAM" id="SSF53335">
    <property type="entry name" value="S-adenosyl-L-methionine-dependent methyltransferases"/>
    <property type="match status" value="1"/>
</dbReference>
<name>A0A418VFM9_9DEIO</name>
<dbReference type="Proteomes" id="UP000286287">
    <property type="component" value="Unassembled WGS sequence"/>
</dbReference>
<dbReference type="InterPro" id="IPR003115">
    <property type="entry name" value="ParB_N"/>
</dbReference>
<dbReference type="PRINTS" id="PR00506">
    <property type="entry name" value="D21N6MTFRASE"/>
</dbReference>
<dbReference type="GO" id="GO:0008170">
    <property type="term" value="F:N-methyltransferase activity"/>
    <property type="evidence" value="ECO:0007669"/>
    <property type="project" value="InterPro"/>
</dbReference>
<evidence type="ECO:0000313" key="5">
    <source>
        <dbReference type="EMBL" id="RJF74942.1"/>
    </source>
</evidence>
<dbReference type="Gene3D" id="3.90.1530.10">
    <property type="entry name" value="Conserved hypothetical protein from pyrococcus furiosus pfu- 392566-001, ParB domain"/>
    <property type="match status" value="1"/>
</dbReference>